<dbReference type="InterPro" id="IPR038695">
    <property type="entry name" value="Saro_0823-like_sf"/>
</dbReference>
<reference evidence="2 3" key="1">
    <citation type="journal article" date="2016" name="Microb. Cell Fact.">
        <title>Dissection of exopolysaccharide biosynthesis in Kozakia baliensis.</title>
        <authorList>
            <person name="Brandt J.U."/>
            <person name="Jakob F."/>
            <person name="Behr J."/>
            <person name="Geissler A.J."/>
            <person name="Vogel R.F."/>
        </authorList>
    </citation>
    <scope>NUCLEOTIDE SEQUENCE [LARGE SCALE GENOMIC DNA]</scope>
    <source>
        <strain evidence="2 3">DSM 14400</strain>
    </source>
</reference>
<gene>
    <name evidence="2" type="ORF">A0U89_12305</name>
</gene>
<dbReference type="PANTHER" id="PTHR37953">
    <property type="entry name" value="UPF0127 PROTEIN MJ1496"/>
    <property type="match status" value="1"/>
</dbReference>
<feature type="chain" id="PRO_5009439145" description="DUF192 domain-containing protein" evidence="1">
    <location>
        <begin position="29"/>
        <end position="172"/>
    </location>
</feature>
<dbReference type="KEGG" id="kba:A0U89_12305"/>
<dbReference type="Pfam" id="PF02643">
    <property type="entry name" value="DUF192"/>
    <property type="match status" value="1"/>
</dbReference>
<proteinExistence type="predicted"/>
<accession>A0A1D8UVZ0</accession>
<name>A0A1D8UVZ0_9PROT</name>
<sequence>MRKFYMSLLRSGGLAMVSWVLTTSLASAQPPAEKPVSAAQAELERAPLTITGKDGTKHVFSVELAKTPRQQEVGEMFRTTLPADRGMLFLWAQPQNTEMWMRNTLVPLDIVFIDEQGRVQAIAENAVPRSDAHVGGHGDAAATLELQGGVTEKLGIVVGDQVTSPALPSHGH</sequence>
<dbReference type="EMBL" id="CP014674">
    <property type="protein sequence ID" value="AOX17790.1"/>
    <property type="molecule type" value="Genomic_DNA"/>
</dbReference>
<evidence type="ECO:0000313" key="3">
    <source>
        <dbReference type="Proteomes" id="UP000179145"/>
    </source>
</evidence>
<keyword evidence="1" id="KW-0732">Signal</keyword>
<dbReference type="InterPro" id="IPR003795">
    <property type="entry name" value="DUF192"/>
</dbReference>
<evidence type="ECO:0000313" key="2">
    <source>
        <dbReference type="EMBL" id="AOX17790.1"/>
    </source>
</evidence>
<dbReference type="eggNOG" id="COG1430">
    <property type="taxonomic scope" value="Bacteria"/>
</dbReference>
<dbReference type="Gene3D" id="2.60.120.1140">
    <property type="entry name" value="Protein of unknown function DUF192"/>
    <property type="match status" value="1"/>
</dbReference>
<evidence type="ECO:0000256" key="1">
    <source>
        <dbReference type="SAM" id="SignalP"/>
    </source>
</evidence>
<dbReference type="AlphaFoldDB" id="A0A1D8UVZ0"/>
<keyword evidence="3" id="KW-1185">Reference proteome</keyword>
<evidence type="ECO:0008006" key="4">
    <source>
        <dbReference type="Google" id="ProtNLM"/>
    </source>
</evidence>
<protein>
    <recommendedName>
        <fullName evidence="4">DUF192 domain-containing protein</fullName>
    </recommendedName>
</protein>
<dbReference type="Proteomes" id="UP000179145">
    <property type="component" value="Chromosome"/>
</dbReference>
<feature type="signal peptide" evidence="1">
    <location>
        <begin position="1"/>
        <end position="28"/>
    </location>
</feature>
<organism evidence="2 3">
    <name type="scientific">Kozakia baliensis</name>
    <dbReference type="NCBI Taxonomy" id="153496"/>
    <lineage>
        <taxon>Bacteria</taxon>
        <taxon>Pseudomonadati</taxon>
        <taxon>Pseudomonadota</taxon>
        <taxon>Alphaproteobacteria</taxon>
        <taxon>Acetobacterales</taxon>
        <taxon>Acetobacteraceae</taxon>
        <taxon>Kozakia</taxon>
    </lineage>
</organism>
<dbReference type="PANTHER" id="PTHR37953:SF1">
    <property type="entry name" value="UPF0127 PROTEIN MJ1496"/>
    <property type="match status" value="1"/>
</dbReference>
<dbReference type="STRING" id="153496.A0U89_12305"/>